<dbReference type="Proteomes" id="UP001149813">
    <property type="component" value="Unassembled WGS sequence"/>
</dbReference>
<dbReference type="InterPro" id="IPR036259">
    <property type="entry name" value="MFS_trans_sf"/>
</dbReference>
<dbReference type="Gene3D" id="1.20.1250.20">
    <property type="entry name" value="MFS general substrate transporter like domains"/>
    <property type="match status" value="1"/>
</dbReference>
<keyword evidence="4" id="KW-1133">Transmembrane helix</keyword>
<dbReference type="Pfam" id="PF07690">
    <property type="entry name" value="MFS_1"/>
    <property type="match status" value="1"/>
</dbReference>
<feature type="transmembrane region" description="Helical" evidence="4">
    <location>
        <begin position="214"/>
        <end position="236"/>
    </location>
</feature>
<keyword evidence="6" id="KW-1185">Reference proteome</keyword>
<dbReference type="PANTHER" id="PTHR11360">
    <property type="entry name" value="MONOCARBOXYLATE TRANSPORTER"/>
    <property type="match status" value="1"/>
</dbReference>
<dbReference type="AlphaFoldDB" id="A0A9W7XYK2"/>
<keyword evidence="4" id="KW-0472">Membrane</keyword>
<dbReference type="EMBL" id="JANBOJ010000067">
    <property type="protein sequence ID" value="KAJ1723434.1"/>
    <property type="molecule type" value="Genomic_DNA"/>
</dbReference>
<gene>
    <name evidence="5" type="ORF">LPJ53_002244</name>
</gene>
<name>A0A9W7XYK2_9FUNG</name>
<feature type="transmembrane region" description="Helical" evidence="4">
    <location>
        <begin position="381"/>
        <end position="398"/>
    </location>
</feature>
<proteinExistence type="inferred from homology"/>
<dbReference type="OrthoDB" id="2213137at2759"/>
<feature type="transmembrane region" description="Helical" evidence="4">
    <location>
        <begin position="95"/>
        <end position="118"/>
    </location>
</feature>
<comment type="subcellular location">
    <subcellularLocation>
        <location evidence="1">Membrane</location>
        <topology evidence="1">Multi-pass membrane protein</topology>
    </subcellularLocation>
</comment>
<dbReference type="InterPro" id="IPR050327">
    <property type="entry name" value="Proton-linked_MCT"/>
</dbReference>
<accession>A0A9W7XYK2</accession>
<evidence type="ECO:0000256" key="4">
    <source>
        <dbReference type="SAM" id="Phobius"/>
    </source>
</evidence>
<evidence type="ECO:0008006" key="7">
    <source>
        <dbReference type="Google" id="ProtNLM"/>
    </source>
</evidence>
<dbReference type="InterPro" id="IPR011701">
    <property type="entry name" value="MFS"/>
</dbReference>
<comment type="caution">
    <text evidence="5">The sequence shown here is derived from an EMBL/GenBank/DDBJ whole genome shotgun (WGS) entry which is preliminary data.</text>
</comment>
<organism evidence="5 6">
    <name type="scientific">Coemansia erecta</name>
    <dbReference type="NCBI Taxonomy" id="147472"/>
    <lineage>
        <taxon>Eukaryota</taxon>
        <taxon>Fungi</taxon>
        <taxon>Fungi incertae sedis</taxon>
        <taxon>Zoopagomycota</taxon>
        <taxon>Kickxellomycotina</taxon>
        <taxon>Kickxellomycetes</taxon>
        <taxon>Kickxellales</taxon>
        <taxon>Kickxellaceae</taxon>
        <taxon>Coemansia</taxon>
    </lineage>
</organism>
<feature type="transmembrane region" description="Helical" evidence="4">
    <location>
        <begin position="292"/>
        <end position="311"/>
    </location>
</feature>
<evidence type="ECO:0000256" key="1">
    <source>
        <dbReference type="ARBA" id="ARBA00004141"/>
    </source>
</evidence>
<feature type="transmembrane region" description="Helical" evidence="4">
    <location>
        <begin position="323"/>
        <end position="342"/>
    </location>
</feature>
<dbReference type="GO" id="GO:0016020">
    <property type="term" value="C:membrane"/>
    <property type="evidence" value="ECO:0007669"/>
    <property type="project" value="UniProtKB-SubCell"/>
</dbReference>
<comment type="similarity">
    <text evidence="2">Belongs to the major facilitator superfamily. Monocarboxylate porter (TC 2.A.1.13) family.</text>
</comment>
<feature type="transmembrane region" description="Helical" evidence="4">
    <location>
        <begin position="348"/>
        <end position="369"/>
    </location>
</feature>
<keyword evidence="4" id="KW-0812">Transmembrane</keyword>
<feature type="transmembrane region" description="Helical" evidence="4">
    <location>
        <begin position="53"/>
        <end position="75"/>
    </location>
</feature>
<evidence type="ECO:0000256" key="2">
    <source>
        <dbReference type="ARBA" id="ARBA00006727"/>
    </source>
</evidence>
<sequence length="447" mass="47977">MSDHGSSIPTAASMGDSEQVPVQKEPLPTLSEKEVANTNTPVPPESLLPADSVYSWLVVLGSFLNLMLSVGATTTYGVYLQEYMQVEFPNVSSSYLSWIGTLQFALMCFFGIGVGVLCERIDTRILSGFGALITGLSFIIASFCNSPWKLLITQGIMFGFGGSFLFITGLTLPPQWLVKYRAVGTGVAIAGSGIGGLWLSFATRAITENISRRWALRITGLIIIGVCGCSSLLMRMRFRPAKRDKIFDTSVLRDKRFVFLFFGGMFGIGGFYIPFYFMPSYSNAVLGKSESWGTNVAAIMNAASIAGRIAVGITADYVGPLNTLIVSTLLSCLSVLVLWLPFKDFGTFIAAGVVFGFCSGAIVSLIPVVTASIFGIKRLPSIMGVLMIGYTAGALISTPPAGHMLDVYGHGTGYSSLIIYDGAFLAVSAASELILRTILSRKLWRKA</sequence>
<evidence type="ECO:0000313" key="6">
    <source>
        <dbReference type="Proteomes" id="UP001149813"/>
    </source>
</evidence>
<feature type="transmembrane region" description="Helical" evidence="4">
    <location>
        <begin position="150"/>
        <end position="170"/>
    </location>
</feature>
<feature type="compositionally biased region" description="Polar residues" evidence="3">
    <location>
        <begin position="1"/>
        <end position="10"/>
    </location>
</feature>
<feature type="transmembrane region" description="Helical" evidence="4">
    <location>
        <begin position="418"/>
        <end position="439"/>
    </location>
</feature>
<dbReference type="GO" id="GO:0022857">
    <property type="term" value="F:transmembrane transporter activity"/>
    <property type="evidence" value="ECO:0007669"/>
    <property type="project" value="InterPro"/>
</dbReference>
<feature type="transmembrane region" description="Helical" evidence="4">
    <location>
        <begin position="182"/>
        <end position="202"/>
    </location>
</feature>
<feature type="transmembrane region" description="Helical" evidence="4">
    <location>
        <begin position="257"/>
        <end position="277"/>
    </location>
</feature>
<reference evidence="5" key="1">
    <citation type="submission" date="2022-07" db="EMBL/GenBank/DDBJ databases">
        <title>Phylogenomic reconstructions and comparative analyses of Kickxellomycotina fungi.</title>
        <authorList>
            <person name="Reynolds N.K."/>
            <person name="Stajich J.E."/>
            <person name="Barry K."/>
            <person name="Grigoriev I.V."/>
            <person name="Crous P."/>
            <person name="Smith M.E."/>
        </authorList>
    </citation>
    <scope>NUCLEOTIDE SEQUENCE</scope>
    <source>
        <strain evidence="5">NBRC 32514</strain>
    </source>
</reference>
<evidence type="ECO:0000313" key="5">
    <source>
        <dbReference type="EMBL" id="KAJ1723434.1"/>
    </source>
</evidence>
<feature type="transmembrane region" description="Helical" evidence="4">
    <location>
        <begin position="125"/>
        <end position="144"/>
    </location>
</feature>
<dbReference type="SUPFAM" id="SSF103473">
    <property type="entry name" value="MFS general substrate transporter"/>
    <property type="match status" value="1"/>
</dbReference>
<feature type="region of interest" description="Disordered" evidence="3">
    <location>
        <begin position="1"/>
        <end position="22"/>
    </location>
</feature>
<dbReference type="PANTHER" id="PTHR11360:SF284">
    <property type="entry name" value="EG:103B4.3 PROTEIN-RELATED"/>
    <property type="match status" value="1"/>
</dbReference>
<protein>
    <recommendedName>
        <fullName evidence="7">MFS general substrate transporter</fullName>
    </recommendedName>
</protein>
<evidence type="ECO:0000256" key="3">
    <source>
        <dbReference type="SAM" id="MobiDB-lite"/>
    </source>
</evidence>